<sequence length="171" mass="18804">MSNNLHGIIIVTDDPILQCNHIRERDRPRPNSKMVYMEMPKPTAVPKGPNITIRRSRTPGDGIQTKWIVSSSCAAETSAKKVLYVRAGMDEHVGICVRIAAQTFSWKNAERRGAVRSLGIRCLHVGFKEEAILQTFQPPYRSRPLDLGLASSDVPLAASAAIEAVNSVPES</sequence>
<dbReference type="Proteomes" id="UP000578531">
    <property type="component" value="Unassembled WGS sequence"/>
</dbReference>
<comment type="caution">
    <text evidence="1">The sequence shown here is derived from an EMBL/GenBank/DDBJ whole genome shotgun (WGS) entry which is preliminary data.</text>
</comment>
<accession>A0A8H6L088</accession>
<dbReference type="EMBL" id="JACCJC010000065">
    <property type="protein sequence ID" value="KAF6230716.1"/>
    <property type="molecule type" value="Genomic_DNA"/>
</dbReference>
<proteinExistence type="predicted"/>
<dbReference type="AlphaFoldDB" id="A0A8H6L088"/>
<evidence type="ECO:0000313" key="1">
    <source>
        <dbReference type="EMBL" id="KAF6230716.1"/>
    </source>
</evidence>
<evidence type="ECO:0000313" key="2">
    <source>
        <dbReference type="Proteomes" id="UP000578531"/>
    </source>
</evidence>
<gene>
    <name evidence="1" type="ORF">HO173_011068</name>
</gene>
<name>A0A8H6L088_9LECA</name>
<keyword evidence="2" id="KW-1185">Reference proteome</keyword>
<dbReference type="GeneID" id="59292714"/>
<reference evidence="1 2" key="1">
    <citation type="journal article" date="2020" name="Genomics">
        <title>Complete, high-quality genomes from long-read metagenomic sequencing of two wolf lichen thalli reveals enigmatic genome architecture.</title>
        <authorList>
            <person name="McKenzie S.K."/>
            <person name="Walston R.F."/>
            <person name="Allen J.L."/>
        </authorList>
    </citation>
    <scope>NUCLEOTIDE SEQUENCE [LARGE SCALE GENOMIC DNA]</scope>
    <source>
        <strain evidence="1">WasteWater2</strain>
    </source>
</reference>
<dbReference type="RefSeq" id="XP_037160184.1">
    <property type="nucleotide sequence ID" value="XM_037312952.1"/>
</dbReference>
<protein>
    <submittedName>
        <fullName evidence="1">Uncharacterized protein</fullName>
    </submittedName>
</protein>
<organism evidence="1 2">
    <name type="scientific">Letharia columbiana</name>
    <dbReference type="NCBI Taxonomy" id="112416"/>
    <lineage>
        <taxon>Eukaryota</taxon>
        <taxon>Fungi</taxon>
        <taxon>Dikarya</taxon>
        <taxon>Ascomycota</taxon>
        <taxon>Pezizomycotina</taxon>
        <taxon>Lecanoromycetes</taxon>
        <taxon>OSLEUM clade</taxon>
        <taxon>Lecanoromycetidae</taxon>
        <taxon>Lecanorales</taxon>
        <taxon>Lecanorineae</taxon>
        <taxon>Parmeliaceae</taxon>
        <taxon>Letharia</taxon>
    </lineage>
</organism>